<reference evidence="9" key="1">
    <citation type="submission" date="2018-05" db="EMBL/GenBank/DDBJ databases">
        <authorList>
            <person name="Lanie J.A."/>
            <person name="Ng W.-L."/>
            <person name="Kazmierczak K.M."/>
            <person name="Andrzejewski T.M."/>
            <person name="Davidsen T.M."/>
            <person name="Wayne K.J."/>
            <person name="Tettelin H."/>
            <person name="Glass J.I."/>
            <person name="Rusch D."/>
            <person name="Podicherti R."/>
            <person name="Tsui H.-C.T."/>
            <person name="Winkler M.E."/>
        </authorList>
    </citation>
    <scope>NUCLEOTIDE SEQUENCE</scope>
</reference>
<evidence type="ECO:0000256" key="7">
    <source>
        <dbReference type="ARBA" id="ARBA00023136"/>
    </source>
</evidence>
<dbReference type="CDD" id="cd06550">
    <property type="entry name" value="TM_ABC_iron-siderophores_like"/>
    <property type="match status" value="1"/>
</dbReference>
<dbReference type="AlphaFoldDB" id="A0A381QEP7"/>
<sequence length="321" mass="32955">MVLALIGIGLLSVFLGSVPLLISEVWAALTGNGQEAHRDIVVNLRLPRILLAGFVGGGLGVAGATFQALLRNPLAEPYILGVSGGASFGAVLILSMGLAATSSWTLPLAAFAGALLAIFLVFRVAISSGGAMDVRVLLLSGVVIAAFFSACIAFILSISPARTVQSAILWTMGSLAGADWDRVVIAGVYTMPATVMLISLARSLNLMAIGEETAYYLGANVEGVKRISLVVAALITAASVSVAGVIGFVGLVVPHTLRILVGSDHRGLLPLSFLGGATFLIGADLIARLVLSPIEIPIGVITAFIGVPFFLVLLRQSAATK</sequence>
<dbReference type="SUPFAM" id="SSF81345">
    <property type="entry name" value="ABC transporter involved in vitamin B12 uptake, BtuC"/>
    <property type="match status" value="1"/>
</dbReference>
<keyword evidence="3" id="KW-0813">Transport</keyword>
<dbReference type="PANTHER" id="PTHR30472:SF25">
    <property type="entry name" value="ABC TRANSPORTER PERMEASE PROTEIN MJ0876-RELATED"/>
    <property type="match status" value="1"/>
</dbReference>
<evidence type="ECO:0000256" key="4">
    <source>
        <dbReference type="ARBA" id="ARBA00022475"/>
    </source>
</evidence>
<evidence type="ECO:0000256" key="5">
    <source>
        <dbReference type="ARBA" id="ARBA00022692"/>
    </source>
</evidence>
<comment type="similarity">
    <text evidence="2">Belongs to the binding-protein-dependent transport system permease family. FecCD subfamily.</text>
</comment>
<evidence type="ECO:0000256" key="6">
    <source>
        <dbReference type="ARBA" id="ARBA00022989"/>
    </source>
</evidence>
<gene>
    <name evidence="9" type="ORF">METZ01_LOCUS29723</name>
</gene>
<dbReference type="PANTHER" id="PTHR30472">
    <property type="entry name" value="FERRIC ENTEROBACTIN TRANSPORT SYSTEM PERMEASE PROTEIN"/>
    <property type="match status" value="1"/>
</dbReference>
<feature type="transmembrane region" description="Helical" evidence="8">
    <location>
        <begin position="51"/>
        <end position="70"/>
    </location>
</feature>
<evidence type="ECO:0000256" key="3">
    <source>
        <dbReference type="ARBA" id="ARBA00022448"/>
    </source>
</evidence>
<keyword evidence="6 8" id="KW-1133">Transmembrane helix</keyword>
<feature type="transmembrane region" description="Helical" evidence="8">
    <location>
        <begin position="104"/>
        <end position="124"/>
    </location>
</feature>
<dbReference type="GO" id="GO:0005886">
    <property type="term" value="C:plasma membrane"/>
    <property type="evidence" value="ECO:0007669"/>
    <property type="project" value="UniProtKB-SubCell"/>
</dbReference>
<dbReference type="InterPro" id="IPR037294">
    <property type="entry name" value="ABC_BtuC-like"/>
</dbReference>
<dbReference type="Pfam" id="PF01032">
    <property type="entry name" value="FecCD"/>
    <property type="match status" value="1"/>
</dbReference>
<dbReference type="EMBL" id="UINC01001294">
    <property type="protein sequence ID" value="SUZ76869.1"/>
    <property type="molecule type" value="Genomic_DNA"/>
</dbReference>
<feature type="transmembrane region" description="Helical" evidence="8">
    <location>
        <begin position="77"/>
        <end position="98"/>
    </location>
</feature>
<dbReference type="GO" id="GO:0022857">
    <property type="term" value="F:transmembrane transporter activity"/>
    <property type="evidence" value="ECO:0007669"/>
    <property type="project" value="InterPro"/>
</dbReference>
<evidence type="ECO:0000256" key="2">
    <source>
        <dbReference type="ARBA" id="ARBA00007935"/>
    </source>
</evidence>
<dbReference type="Gene3D" id="1.10.3470.10">
    <property type="entry name" value="ABC transporter involved in vitamin B12 uptake, BtuC"/>
    <property type="match status" value="1"/>
</dbReference>
<keyword evidence="7 8" id="KW-0472">Membrane</keyword>
<evidence type="ECO:0000313" key="9">
    <source>
        <dbReference type="EMBL" id="SUZ76869.1"/>
    </source>
</evidence>
<organism evidence="9">
    <name type="scientific">marine metagenome</name>
    <dbReference type="NCBI Taxonomy" id="408172"/>
    <lineage>
        <taxon>unclassified sequences</taxon>
        <taxon>metagenomes</taxon>
        <taxon>ecological metagenomes</taxon>
    </lineage>
</organism>
<feature type="transmembrane region" description="Helical" evidence="8">
    <location>
        <begin position="296"/>
        <end position="314"/>
    </location>
</feature>
<dbReference type="FunFam" id="1.10.3470.10:FF:000001">
    <property type="entry name" value="Vitamin B12 ABC transporter permease BtuC"/>
    <property type="match status" value="1"/>
</dbReference>
<evidence type="ECO:0000256" key="1">
    <source>
        <dbReference type="ARBA" id="ARBA00004651"/>
    </source>
</evidence>
<feature type="transmembrane region" description="Helical" evidence="8">
    <location>
        <begin position="229"/>
        <end position="256"/>
    </location>
</feature>
<feature type="transmembrane region" description="Helical" evidence="8">
    <location>
        <begin position="136"/>
        <end position="158"/>
    </location>
</feature>
<dbReference type="InterPro" id="IPR000522">
    <property type="entry name" value="ABC_transptr_permease_BtuC"/>
</dbReference>
<feature type="transmembrane region" description="Helical" evidence="8">
    <location>
        <begin position="268"/>
        <end position="290"/>
    </location>
</feature>
<keyword evidence="5 8" id="KW-0812">Transmembrane</keyword>
<accession>A0A381QEP7</accession>
<evidence type="ECO:0008006" key="10">
    <source>
        <dbReference type="Google" id="ProtNLM"/>
    </source>
</evidence>
<feature type="transmembrane region" description="Helical" evidence="8">
    <location>
        <begin position="187"/>
        <end position="209"/>
    </location>
</feature>
<protein>
    <recommendedName>
        <fullName evidence="10">ABC transporter permease protein</fullName>
    </recommendedName>
</protein>
<keyword evidence="4" id="KW-1003">Cell membrane</keyword>
<name>A0A381QEP7_9ZZZZ</name>
<comment type="subcellular location">
    <subcellularLocation>
        <location evidence="1">Cell membrane</location>
        <topology evidence="1">Multi-pass membrane protein</topology>
    </subcellularLocation>
</comment>
<proteinExistence type="inferred from homology"/>
<evidence type="ECO:0000256" key="8">
    <source>
        <dbReference type="SAM" id="Phobius"/>
    </source>
</evidence>